<dbReference type="Proteomes" id="UP000077755">
    <property type="component" value="Chromosome 3"/>
</dbReference>
<evidence type="ECO:0000256" key="2">
    <source>
        <dbReference type="ARBA" id="ARBA00009592"/>
    </source>
</evidence>
<protein>
    <recommendedName>
        <fullName evidence="13">Leucine-rich repeat-containing N-terminal plant-type domain-containing protein</fullName>
    </recommendedName>
</protein>
<evidence type="ECO:0000256" key="10">
    <source>
        <dbReference type="ARBA" id="ARBA00023180"/>
    </source>
</evidence>
<dbReference type="AlphaFoldDB" id="A0AAF1AWF4"/>
<gene>
    <name evidence="11" type="ORF">DCAR_0314233</name>
</gene>
<evidence type="ECO:0000256" key="3">
    <source>
        <dbReference type="ARBA" id="ARBA00022475"/>
    </source>
</evidence>
<dbReference type="PANTHER" id="PTHR27004">
    <property type="entry name" value="RECEPTOR-LIKE PROTEIN 12 ISOFORM X1"/>
    <property type="match status" value="1"/>
</dbReference>
<keyword evidence="8" id="KW-0472">Membrane</keyword>
<evidence type="ECO:0000256" key="9">
    <source>
        <dbReference type="ARBA" id="ARBA00023170"/>
    </source>
</evidence>
<dbReference type="PANTHER" id="PTHR27004:SF428">
    <property type="entry name" value="OS01G0160600 PROTEIN"/>
    <property type="match status" value="1"/>
</dbReference>
<reference evidence="11" key="2">
    <citation type="submission" date="2022-03" db="EMBL/GenBank/DDBJ databases">
        <title>Draft title - Genomic analysis of global carrot germplasm unveils the trajectory of domestication and the origin of high carotenoid orange carrot.</title>
        <authorList>
            <person name="Iorizzo M."/>
            <person name="Ellison S."/>
            <person name="Senalik D."/>
            <person name="Macko-Podgorni A."/>
            <person name="Grzebelus D."/>
            <person name="Bostan H."/>
            <person name="Rolling W."/>
            <person name="Curaba J."/>
            <person name="Simon P."/>
        </authorList>
    </citation>
    <scope>NUCLEOTIDE SEQUENCE</scope>
    <source>
        <tissue evidence="11">Leaf</tissue>
    </source>
</reference>
<evidence type="ECO:0008006" key="13">
    <source>
        <dbReference type="Google" id="ProtNLM"/>
    </source>
</evidence>
<dbReference type="InterPro" id="IPR032675">
    <property type="entry name" value="LRR_dom_sf"/>
</dbReference>
<keyword evidence="4" id="KW-0433">Leucine-rich repeat</keyword>
<dbReference type="PRINTS" id="PR00019">
    <property type="entry name" value="LEURICHRPT"/>
</dbReference>
<keyword evidence="9" id="KW-0675">Receptor</keyword>
<accession>A0AAF1AWF4</accession>
<organism evidence="11 12">
    <name type="scientific">Daucus carota subsp. sativus</name>
    <name type="common">Carrot</name>
    <dbReference type="NCBI Taxonomy" id="79200"/>
    <lineage>
        <taxon>Eukaryota</taxon>
        <taxon>Viridiplantae</taxon>
        <taxon>Streptophyta</taxon>
        <taxon>Embryophyta</taxon>
        <taxon>Tracheophyta</taxon>
        <taxon>Spermatophyta</taxon>
        <taxon>Magnoliopsida</taxon>
        <taxon>eudicotyledons</taxon>
        <taxon>Gunneridae</taxon>
        <taxon>Pentapetalae</taxon>
        <taxon>asterids</taxon>
        <taxon>campanulids</taxon>
        <taxon>Apiales</taxon>
        <taxon>Apiaceae</taxon>
        <taxon>Apioideae</taxon>
        <taxon>Scandiceae</taxon>
        <taxon>Daucinae</taxon>
        <taxon>Daucus</taxon>
        <taxon>Daucus sect. Daucus</taxon>
    </lineage>
</organism>
<dbReference type="InterPro" id="IPR001611">
    <property type="entry name" value="Leu-rich_rpt"/>
</dbReference>
<comment type="similarity">
    <text evidence="2">Belongs to the RLP family.</text>
</comment>
<evidence type="ECO:0000256" key="7">
    <source>
        <dbReference type="ARBA" id="ARBA00022989"/>
    </source>
</evidence>
<keyword evidence="5" id="KW-0812">Transmembrane</keyword>
<evidence type="ECO:0000313" key="12">
    <source>
        <dbReference type="Proteomes" id="UP000077755"/>
    </source>
</evidence>
<dbReference type="EMBL" id="CP093345">
    <property type="protein sequence ID" value="WOG94936.1"/>
    <property type="molecule type" value="Genomic_DNA"/>
</dbReference>
<dbReference type="Gene3D" id="3.80.10.10">
    <property type="entry name" value="Ribonuclease Inhibitor"/>
    <property type="match status" value="1"/>
</dbReference>
<evidence type="ECO:0000256" key="4">
    <source>
        <dbReference type="ARBA" id="ARBA00022614"/>
    </source>
</evidence>
<keyword evidence="3" id="KW-1003">Cell membrane</keyword>
<sequence>MNINKLADVNTRNRGSYYDASVSLIVKGTKVEVRKILNIYTSIDLSSNKFTGEIPEAIGELKSFRMLNLSHNDLRGSIPSLMGNMTLLEALDLSSNQLTGTIPRQLTNLTFLGTLNLSQNHLSGPIPRGSQFNSLPNDSYQGNLALCGFPLTEKCKKDEPPTLQVEDEDDDDDDQDWFSWKIMVSGYFCGLVCGLSSGYIAFTTGKPRRIVIFIEGAQQKFIRRYMKISESLSFSVQRF</sequence>
<evidence type="ECO:0000256" key="8">
    <source>
        <dbReference type="ARBA" id="ARBA00023136"/>
    </source>
</evidence>
<name>A0AAF1AWF4_DAUCS</name>
<dbReference type="GO" id="GO:0005886">
    <property type="term" value="C:plasma membrane"/>
    <property type="evidence" value="ECO:0007669"/>
    <property type="project" value="UniProtKB-SubCell"/>
</dbReference>
<keyword evidence="7" id="KW-1133">Transmembrane helix</keyword>
<dbReference type="SUPFAM" id="SSF52058">
    <property type="entry name" value="L domain-like"/>
    <property type="match status" value="1"/>
</dbReference>
<proteinExistence type="inferred from homology"/>
<reference evidence="11" key="1">
    <citation type="journal article" date="2016" name="Nat. Genet.">
        <title>A high-quality carrot genome assembly provides new insights into carotenoid accumulation and asterid genome evolution.</title>
        <authorList>
            <person name="Iorizzo M."/>
            <person name="Ellison S."/>
            <person name="Senalik D."/>
            <person name="Zeng P."/>
            <person name="Satapoomin P."/>
            <person name="Huang J."/>
            <person name="Bowman M."/>
            <person name="Iovene M."/>
            <person name="Sanseverino W."/>
            <person name="Cavagnaro P."/>
            <person name="Yildiz M."/>
            <person name="Macko-Podgorni A."/>
            <person name="Moranska E."/>
            <person name="Grzebelus E."/>
            <person name="Grzebelus D."/>
            <person name="Ashrafi H."/>
            <person name="Zheng Z."/>
            <person name="Cheng S."/>
            <person name="Spooner D."/>
            <person name="Van Deynze A."/>
            <person name="Simon P."/>
        </authorList>
    </citation>
    <scope>NUCLEOTIDE SEQUENCE</scope>
    <source>
        <tissue evidence="11">Leaf</tissue>
    </source>
</reference>
<evidence type="ECO:0000256" key="1">
    <source>
        <dbReference type="ARBA" id="ARBA00004251"/>
    </source>
</evidence>
<keyword evidence="12" id="KW-1185">Reference proteome</keyword>
<dbReference type="FunFam" id="3.80.10.10:FF:000111">
    <property type="entry name" value="LRR receptor-like serine/threonine-protein kinase ERECTA"/>
    <property type="match status" value="1"/>
</dbReference>
<keyword evidence="10" id="KW-0325">Glycoprotein</keyword>
<evidence type="ECO:0000256" key="6">
    <source>
        <dbReference type="ARBA" id="ARBA00022737"/>
    </source>
</evidence>
<comment type="subcellular location">
    <subcellularLocation>
        <location evidence="1">Cell membrane</location>
        <topology evidence="1">Single-pass type I membrane protein</topology>
    </subcellularLocation>
</comment>
<evidence type="ECO:0000256" key="5">
    <source>
        <dbReference type="ARBA" id="ARBA00022692"/>
    </source>
</evidence>
<dbReference type="Pfam" id="PF00560">
    <property type="entry name" value="LRR_1"/>
    <property type="match status" value="4"/>
</dbReference>
<evidence type="ECO:0000313" key="11">
    <source>
        <dbReference type="EMBL" id="WOG94936.1"/>
    </source>
</evidence>
<keyword evidence="6" id="KW-0677">Repeat</keyword>